<dbReference type="InParanoid" id="A0A671DYN4"/>
<keyword evidence="3" id="KW-1185">Reference proteome</keyword>
<dbReference type="Proteomes" id="UP000472240">
    <property type="component" value="Chromosome 10"/>
</dbReference>
<reference evidence="2 3" key="2">
    <citation type="journal article" date="2018" name="Annu Rev Anim Biosci">
        <title>Bat Biology, Genomes, and the Bat1K Project: To Generate Chromosome-Level Genomes for All Living Bat Species.</title>
        <authorList>
            <person name="Teeling E.C."/>
            <person name="Vernes S.C."/>
            <person name="Davalos L.M."/>
            <person name="Ray D.A."/>
            <person name="Gilbert M.T.P."/>
            <person name="Myers E."/>
        </authorList>
    </citation>
    <scope>NUCLEOTIDE SEQUENCE</scope>
</reference>
<dbReference type="GeneTree" id="ENSGT00510000048550"/>
<dbReference type="Ensembl" id="ENSRFET00010003725.1">
    <property type="protein sequence ID" value="ENSRFEP00010003397.1"/>
    <property type="gene ID" value="ENSRFEG00010002409.1"/>
</dbReference>
<dbReference type="Pfam" id="PF14565">
    <property type="entry name" value="IL22"/>
    <property type="match status" value="1"/>
</dbReference>
<gene>
    <name evidence="2" type="primary">IL22</name>
</gene>
<dbReference type="OrthoDB" id="9451249at2759"/>
<reference evidence="2" key="4">
    <citation type="submission" date="2025-08" db="UniProtKB">
        <authorList>
            <consortium name="Ensembl"/>
        </authorList>
    </citation>
    <scope>IDENTIFICATION</scope>
</reference>
<dbReference type="KEGG" id="rfq:117029399"/>
<dbReference type="SUPFAM" id="SSF47266">
    <property type="entry name" value="4-helical cytokines"/>
    <property type="match status" value="1"/>
</dbReference>
<dbReference type="PANTHER" id="PTHR48488:SF1">
    <property type="entry name" value="INTERLEUKIN-22"/>
    <property type="match status" value="1"/>
</dbReference>
<dbReference type="Gene3D" id="1.20.1250.10">
    <property type="match status" value="1"/>
</dbReference>
<dbReference type="AlphaFoldDB" id="A0A671DYN4"/>
<dbReference type="GO" id="GO:0005576">
    <property type="term" value="C:extracellular region"/>
    <property type="evidence" value="ECO:0007669"/>
    <property type="project" value="InterPro"/>
</dbReference>
<dbReference type="CTD" id="50616"/>
<evidence type="ECO:0000313" key="3">
    <source>
        <dbReference type="Proteomes" id="UP000472240"/>
    </source>
</evidence>
<dbReference type="FunCoup" id="A0A671DYN4">
    <property type="interactions" value="1"/>
</dbReference>
<evidence type="ECO:0000313" key="2">
    <source>
        <dbReference type="Ensembl" id="ENSRFEP00010003397.1"/>
    </source>
</evidence>
<evidence type="ECO:0000256" key="1">
    <source>
        <dbReference type="SAM" id="SignalP"/>
    </source>
</evidence>
<dbReference type="InterPro" id="IPR020453">
    <property type="entry name" value="IL-22"/>
</dbReference>
<sequence length="179" mass="20289">MATPQKSVSFSLMGILAASCLLVALSVQEGAAVPLRSHCRLDKSDFQQPYITNYTFRLAEEASMADNNTDVRLISMEKLFRGVKMSERCYVMKQVLNFTIEEALLPQSDRFQPYMQEVVSFLVKLNNKLSQCHIENGEQRIHRNVQHLKDTVKTLGESGEIKAIGEVNLLFVFLRDACI</sequence>
<dbReference type="RefSeq" id="XP_032974528.1">
    <property type="nucleotide sequence ID" value="XM_033118637.1"/>
</dbReference>
<organism evidence="2 3">
    <name type="scientific">Rhinolophus ferrumequinum</name>
    <name type="common">Greater horseshoe bat</name>
    <dbReference type="NCBI Taxonomy" id="59479"/>
    <lineage>
        <taxon>Eukaryota</taxon>
        <taxon>Metazoa</taxon>
        <taxon>Chordata</taxon>
        <taxon>Craniata</taxon>
        <taxon>Vertebrata</taxon>
        <taxon>Euteleostomi</taxon>
        <taxon>Mammalia</taxon>
        <taxon>Eutheria</taxon>
        <taxon>Laurasiatheria</taxon>
        <taxon>Chiroptera</taxon>
        <taxon>Yinpterochiroptera</taxon>
        <taxon>Rhinolophoidea</taxon>
        <taxon>Rhinolophidae</taxon>
        <taxon>Rhinolophinae</taxon>
        <taxon>Rhinolophus</taxon>
    </lineage>
</organism>
<feature type="signal peptide" evidence="1">
    <location>
        <begin position="1"/>
        <end position="32"/>
    </location>
</feature>
<reference evidence="2 3" key="1">
    <citation type="journal article" date="2015" name="Annu Rev Anim Biosci">
        <title>The Genome 10K Project: a way forward.</title>
        <authorList>
            <person name="Koepfli K.P."/>
            <person name="Paten B."/>
            <person name="O'Brien S.J."/>
            <person name="Koepfli K.P."/>
            <person name="Paten B."/>
            <person name="Antunes A."/>
            <person name="Belov K."/>
            <person name="Bustamante C."/>
            <person name="Castoe T.A."/>
            <person name="Clawson H."/>
            <person name="Crawford A.J."/>
            <person name="Diekhans M."/>
            <person name="Distel D."/>
            <person name="Durbin R."/>
            <person name="Earl D."/>
            <person name="Fujita M.K."/>
            <person name="Gamble T."/>
            <person name="Georges A."/>
            <person name="Gemmell N."/>
            <person name="Gilbert M.T."/>
            <person name="Graves J.M."/>
            <person name="Green R.E."/>
            <person name="Hickey G."/>
            <person name="Jarvis E.D."/>
            <person name="Johnson W."/>
            <person name="Komissarov A."/>
            <person name="Korf I."/>
            <person name="Kuhn R."/>
            <person name="Larkin D.M."/>
            <person name="Lewin H."/>
            <person name="Lopez J.V."/>
            <person name="Ma J."/>
            <person name="Marques-Bonet T."/>
            <person name="Miller W."/>
            <person name="Murphy R."/>
            <person name="Pevzner P."/>
            <person name="Shapiro B."/>
            <person name="Steiner C."/>
            <person name="Tamazian G."/>
            <person name="Venkatesh B."/>
            <person name="Wang J."/>
            <person name="Wayne R."/>
            <person name="Wiley E."/>
            <person name="Yang H."/>
            <person name="Zhang G."/>
            <person name="Haussler D."/>
            <person name="Ryder O."/>
            <person name="O'Brien S.J."/>
        </authorList>
    </citation>
    <scope>NUCLEOTIDE SEQUENCE</scope>
</reference>
<keyword evidence="1" id="KW-0732">Signal</keyword>
<dbReference type="PRINTS" id="PR01936">
    <property type="entry name" value="INTRLEUKIN22"/>
</dbReference>
<dbReference type="InterPro" id="IPR009079">
    <property type="entry name" value="4_helix_cytokine-like_core"/>
</dbReference>
<name>A0A671DYN4_RHIFE</name>
<feature type="chain" id="PRO_5025335428" evidence="1">
    <location>
        <begin position="33"/>
        <end position="179"/>
    </location>
</feature>
<dbReference type="OMA" id="INFQQPY"/>
<accession>A0A671DYN4</accession>
<dbReference type="PANTHER" id="PTHR48488">
    <property type="entry name" value="INTERLEUKIN-22"/>
    <property type="match status" value="1"/>
</dbReference>
<dbReference type="PROSITE" id="PS51257">
    <property type="entry name" value="PROKAR_LIPOPROTEIN"/>
    <property type="match status" value="1"/>
</dbReference>
<dbReference type="GeneID" id="117029399"/>
<proteinExistence type="predicted"/>
<reference evidence="2" key="5">
    <citation type="submission" date="2025-09" db="UniProtKB">
        <authorList>
            <consortium name="Ensembl"/>
        </authorList>
    </citation>
    <scope>IDENTIFICATION</scope>
</reference>
<reference evidence="3" key="3">
    <citation type="submission" date="2018-12" db="EMBL/GenBank/DDBJ databases">
        <title>G10K-VGP greater horseshoe bat female genome, primary haplotype.</title>
        <authorList>
            <person name="Teeling E."/>
            <person name="Myers G."/>
            <person name="Vernes S."/>
            <person name="Pippel M."/>
            <person name="Winkler S."/>
            <person name="Fedrigo O."/>
            <person name="Rhie A."/>
            <person name="Koren S."/>
            <person name="Phillippy A."/>
            <person name="Lewin H."/>
            <person name="Damas J."/>
            <person name="Howe K."/>
            <person name="Mountcastle J."/>
            <person name="Jarvis E.D."/>
        </authorList>
    </citation>
    <scope>NUCLEOTIDE SEQUENCE [LARGE SCALE GENOMIC DNA]</scope>
</reference>
<protein>
    <submittedName>
        <fullName evidence="2">Interleukin 22</fullName>
    </submittedName>
</protein>